<organism evidence="8 9">
    <name type="scientific">Candidatus Syntropharchaeum butanivorans</name>
    <dbReference type="NCBI Taxonomy" id="1839936"/>
    <lineage>
        <taxon>Archaea</taxon>
        <taxon>Methanobacteriati</taxon>
        <taxon>Methanobacteriota</taxon>
        <taxon>Stenosarchaea group</taxon>
        <taxon>Methanomicrobia</taxon>
        <taxon>Methanosarcinales</taxon>
        <taxon>ANME-2 cluster</taxon>
        <taxon>Candidatus Syntropharchaeum</taxon>
    </lineage>
</organism>
<evidence type="ECO:0000256" key="4">
    <source>
        <dbReference type="PROSITE-ProRule" id="PRU00703"/>
    </source>
</evidence>
<dbReference type="EMBL" id="LYOR01000001">
    <property type="protein sequence ID" value="OFV66824.1"/>
    <property type="molecule type" value="Genomic_DNA"/>
</dbReference>
<accession>A0A1F2P6N2</accession>
<evidence type="ECO:0000313" key="8">
    <source>
        <dbReference type="EMBL" id="OFV66824.1"/>
    </source>
</evidence>
<dbReference type="EMBL" id="DQZR01000205">
    <property type="protein sequence ID" value="HDM36554.1"/>
    <property type="molecule type" value="Genomic_DNA"/>
</dbReference>
<evidence type="ECO:0000313" key="6">
    <source>
        <dbReference type="EMBL" id="HDM36554.1"/>
    </source>
</evidence>
<feature type="domain" description="CBS" evidence="5">
    <location>
        <begin position="445"/>
        <end position="498"/>
    </location>
</feature>
<proteinExistence type="predicted"/>
<dbReference type="PATRIC" id="fig|1839936.3.peg.117"/>
<sequence length="498" mass="55217">MRKTIDEINERIRDGSVSVVTADRMSEIVEEIGAEKAAKEVDVVTTGTFGAMCSSGAFLNFGHSDPPIKMVDVWLNDVRAYGGIAAVDVFIGATERSRSRGEAYGGGHVIEDLVAGREIEVYARSPGTDCYPQREIETRVRIDDLNQAIMLNPRNAYQRYAVATNSTERMMETYMGSLFPHFQNATYSGSGELSPICNDPNFETIGIGTRIFLCGGEGYIIGEGTQHNPKSRFSTLMVKGDMKQMDPAFLRGATFRRYGTTLYVGLGVPIPILNEKIAANTGVKDEDIITEVLDYGVPRRDRPVLGTVSYRELKSGEIEIQGRVIKTYPLSSHYMAKKVAETLATWIKKGEFFLTEPVKPLPLDTIQKPMRETKRHPLVMDVMVHEVVTVREDYNIQQVAKVMVDGQITHAPVVSRENKLVGILTAWDIAKVVAQGREARAGEIMTRKVLTTQLDEPVEVAARKIEKYNISALPVVDSENHVIGIITGDMISRLIGRK</sequence>
<dbReference type="PANTHER" id="PTHR48108">
    <property type="entry name" value="CBS DOMAIN-CONTAINING PROTEIN CBSX2, CHLOROPLASTIC"/>
    <property type="match status" value="1"/>
</dbReference>
<dbReference type="InterPro" id="IPR051462">
    <property type="entry name" value="CBS_domain-containing"/>
</dbReference>
<keyword evidence="3" id="KW-0486">Methionine biosynthesis</keyword>
<dbReference type="Proteomes" id="UP000885863">
    <property type="component" value="Unassembled WGS sequence"/>
</dbReference>
<dbReference type="InterPro" id="IPR002708">
    <property type="entry name" value="HcyBio"/>
</dbReference>
<feature type="domain" description="CBS" evidence="5">
    <location>
        <begin position="383"/>
        <end position="439"/>
    </location>
</feature>
<dbReference type="Pfam" id="PF00571">
    <property type="entry name" value="CBS"/>
    <property type="match status" value="2"/>
</dbReference>
<keyword evidence="2" id="KW-0677">Repeat</keyword>
<dbReference type="Gene3D" id="3.10.580.10">
    <property type="entry name" value="CBS-domain"/>
    <property type="match status" value="1"/>
</dbReference>
<dbReference type="SMART" id="SM00116">
    <property type="entry name" value="CBS"/>
    <property type="match status" value="2"/>
</dbReference>
<keyword evidence="1" id="KW-0028">Amino-acid biosynthesis</keyword>
<evidence type="ECO:0000256" key="2">
    <source>
        <dbReference type="ARBA" id="ARBA00022737"/>
    </source>
</evidence>
<keyword evidence="9" id="KW-1185">Reference proteome</keyword>
<dbReference type="PIRSF" id="PIRSF004698">
    <property type="entry name" value="UCP004698_CBS_MJ0100"/>
    <property type="match status" value="1"/>
</dbReference>
<dbReference type="EMBL" id="DRIE01000125">
    <property type="protein sequence ID" value="HEC57751.1"/>
    <property type="molecule type" value="Genomic_DNA"/>
</dbReference>
<dbReference type="InterPro" id="IPR000644">
    <property type="entry name" value="CBS_dom"/>
</dbReference>
<comment type="caution">
    <text evidence="8">The sequence shown here is derived from an EMBL/GenBank/DDBJ whole genome shotgun (WGS) entry which is preliminary data.</text>
</comment>
<keyword evidence="4" id="KW-0129">CBS domain</keyword>
<evidence type="ECO:0000313" key="9">
    <source>
        <dbReference type="Proteomes" id="UP000185779"/>
    </source>
</evidence>
<gene>
    <name evidence="6" type="ORF">ENG09_04810</name>
    <name evidence="7" type="ORF">ENI32_07785</name>
    <name evidence="8" type="ORF">SBU_000117</name>
</gene>
<dbReference type="STRING" id="1839936.SBU_000117"/>
<dbReference type="InterPro" id="IPR016426">
    <property type="entry name" value="MA1821-like"/>
</dbReference>
<protein>
    <submittedName>
        <fullName evidence="8">CBS domain pair protein</fullName>
    </submittedName>
    <submittedName>
        <fullName evidence="6">CBS domain-containing protein</fullName>
    </submittedName>
</protein>
<evidence type="ECO:0000313" key="7">
    <source>
        <dbReference type="EMBL" id="HEC57751.1"/>
    </source>
</evidence>
<dbReference type="SUPFAM" id="SSF54631">
    <property type="entry name" value="CBS-domain pair"/>
    <property type="match status" value="1"/>
</dbReference>
<dbReference type="GO" id="GO:0009086">
    <property type="term" value="P:methionine biosynthetic process"/>
    <property type="evidence" value="ECO:0007669"/>
    <property type="project" value="UniProtKB-KW"/>
</dbReference>
<evidence type="ECO:0000259" key="5">
    <source>
        <dbReference type="PROSITE" id="PS51371"/>
    </source>
</evidence>
<dbReference type="Pfam" id="PF01837">
    <property type="entry name" value="HcyBio"/>
    <property type="match status" value="1"/>
</dbReference>
<evidence type="ECO:0000256" key="3">
    <source>
        <dbReference type="ARBA" id="ARBA00023167"/>
    </source>
</evidence>
<dbReference type="PROSITE" id="PS51371">
    <property type="entry name" value="CBS"/>
    <property type="match status" value="2"/>
</dbReference>
<dbReference type="AlphaFoldDB" id="A0A1F2P6N2"/>
<dbReference type="InterPro" id="IPR046342">
    <property type="entry name" value="CBS_dom_sf"/>
</dbReference>
<reference evidence="6" key="2">
    <citation type="journal article" date="2020" name="mSystems">
        <title>Genome- and Community-Level Interaction Insights into Carbon Utilization and Element Cycling Functions of Hydrothermarchaeota in Hydrothermal Sediment.</title>
        <authorList>
            <person name="Zhou Z."/>
            <person name="Liu Y."/>
            <person name="Xu W."/>
            <person name="Pan J."/>
            <person name="Luo Z.H."/>
            <person name="Li M."/>
        </authorList>
    </citation>
    <scope>NUCLEOTIDE SEQUENCE [LARGE SCALE GENOMIC DNA]</scope>
    <source>
        <strain evidence="6">HyVt-185</strain>
        <strain evidence="7">HyVt-386</strain>
    </source>
</reference>
<dbReference type="Proteomes" id="UP000185779">
    <property type="component" value="Unassembled WGS sequence"/>
</dbReference>
<reference evidence="8 9" key="1">
    <citation type="submission" date="2016-05" db="EMBL/GenBank/DDBJ databases">
        <title>Microbial consortia oxidize butane by reversing methanogenesis.</title>
        <authorList>
            <person name="Laso-Perez R."/>
            <person name="Richter M."/>
            <person name="Wegener G."/>
            <person name="Musat F."/>
        </authorList>
    </citation>
    <scope>NUCLEOTIDE SEQUENCE [LARGE SCALE GENOMIC DNA]</scope>
    <source>
        <strain evidence="8">BOX1</strain>
    </source>
</reference>
<evidence type="ECO:0000256" key="1">
    <source>
        <dbReference type="ARBA" id="ARBA00022605"/>
    </source>
</evidence>
<dbReference type="Proteomes" id="UP000885936">
    <property type="component" value="Unassembled WGS sequence"/>
</dbReference>
<name>A0A1F2P6N2_9EURY</name>
<dbReference type="PANTHER" id="PTHR48108:SF30">
    <property type="entry name" value="L-ASPARTATE SEMIALDEHYDE SULFURTRANSFERASE"/>
    <property type="match status" value="1"/>
</dbReference>